<dbReference type="Proteomes" id="UP001210978">
    <property type="component" value="Chromosome"/>
</dbReference>
<evidence type="ECO:0000313" key="2">
    <source>
        <dbReference type="EMBL" id="WBV60289.1"/>
    </source>
</evidence>
<evidence type="ECO:0000256" key="1">
    <source>
        <dbReference type="SAM" id="MobiDB-lite"/>
    </source>
</evidence>
<dbReference type="EMBL" id="CP115859">
    <property type="protein sequence ID" value="WBV60289.1"/>
    <property type="molecule type" value="Genomic_DNA"/>
</dbReference>
<accession>A0ABY7QKV9</accession>
<organism evidence="2 3">
    <name type="scientific">Chryseobacterium camelliae</name>
    <dbReference type="NCBI Taxonomy" id="1265445"/>
    <lineage>
        <taxon>Bacteria</taxon>
        <taxon>Pseudomonadati</taxon>
        <taxon>Bacteroidota</taxon>
        <taxon>Flavobacteriia</taxon>
        <taxon>Flavobacteriales</taxon>
        <taxon>Weeksellaceae</taxon>
        <taxon>Chryseobacterium group</taxon>
        <taxon>Chryseobacterium</taxon>
    </lineage>
</organism>
<reference evidence="2 3" key="1">
    <citation type="submission" date="2023-01" db="EMBL/GenBank/DDBJ databases">
        <title>Complete genome of Chryseobacterium camelliae VAN22-5A.</title>
        <authorList>
            <person name="Zong G."/>
            <person name="Cao G."/>
        </authorList>
    </citation>
    <scope>NUCLEOTIDE SEQUENCE [LARGE SCALE GENOMIC DNA]</scope>
    <source>
        <strain evidence="2 3">VAN22-5A</strain>
    </source>
</reference>
<keyword evidence="3" id="KW-1185">Reference proteome</keyword>
<feature type="compositionally biased region" description="Low complexity" evidence="1">
    <location>
        <begin position="58"/>
        <end position="67"/>
    </location>
</feature>
<sequence>MGAAIALTVYSCTSERDEEVQSQDSASQKVDLKPLKTSKTGETSKTGDSIIVTIGTNSTSDIGTDPTIDPDPNEGDPKDVIPPKR</sequence>
<evidence type="ECO:0000313" key="3">
    <source>
        <dbReference type="Proteomes" id="UP001210978"/>
    </source>
</evidence>
<gene>
    <name evidence="2" type="ORF">PFY12_14770</name>
</gene>
<protein>
    <submittedName>
        <fullName evidence="2">Uncharacterized protein</fullName>
    </submittedName>
</protein>
<feature type="compositionally biased region" description="Basic and acidic residues" evidence="1">
    <location>
        <begin position="75"/>
        <end position="85"/>
    </location>
</feature>
<feature type="compositionally biased region" description="Low complexity" evidence="1">
    <location>
        <begin position="37"/>
        <end position="47"/>
    </location>
</feature>
<proteinExistence type="predicted"/>
<feature type="region of interest" description="Disordered" evidence="1">
    <location>
        <begin position="13"/>
        <end position="85"/>
    </location>
</feature>
<name>A0ABY7QKV9_9FLAO</name>
<dbReference type="RefSeq" id="WP_271148625.1">
    <property type="nucleotide sequence ID" value="NZ_CP115859.1"/>
</dbReference>